<reference evidence="1 2" key="1">
    <citation type="journal article" date="2004" name="J. Bacteriol.">
        <title>Comparative genomics of two Leptospira interrogans serovars reveals novel insights into physiology and pathogenesis.</title>
        <authorList>
            <person name="Nascimento A.L."/>
            <person name="Ko A.I."/>
            <person name="Martins E.A."/>
            <person name="Monteiro-Vitorello C.B."/>
            <person name="Ho P.L."/>
            <person name="Haake D.A."/>
            <person name="Verjovski-Almeida S."/>
            <person name="Hartskeerl R.A."/>
            <person name="Marques M.V."/>
            <person name="Oliveira M.C."/>
            <person name="Menck C.F."/>
            <person name="Leite L.C."/>
            <person name="Carrer H."/>
            <person name="Coutinho L.L."/>
            <person name="Degrave W.M."/>
            <person name="Dellagostin O.A."/>
            <person name="El-Dorry H."/>
            <person name="Ferro E.S."/>
            <person name="Ferro M.I."/>
            <person name="Furlan L.R."/>
            <person name="Gamberini M."/>
            <person name="Giglioti E.A."/>
            <person name="Goes-Neto A."/>
            <person name="Goldman G.H."/>
            <person name="Goldman M.H."/>
            <person name="Harakava R."/>
            <person name="Jeronimo S.M."/>
            <person name="Junqueira-De-Azevedo I.L."/>
            <person name="Kimura E.T."/>
            <person name="Kuramae E.E."/>
            <person name="Lemos E.G."/>
            <person name="Lemos M.V."/>
            <person name="Marino C.L."/>
            <person name="Nunes L.R."/>
            <person name="De Oliveira R.C."/>
            <person name="Pereira G.G."/>
            <person name="Reis M.S."/>
            <person name="Schriefer A."/>
            <person name="Siqueira W.J."/>
            <person name="Sommer P."/>
            <person name="Tsai S.M."/>
            <person name="Simpson A.J."/>
            <person name="Ferro J.A."/>
            <person name="Camargo L.E."/>
            <person name="Kitajima J.P."/>
            <person name="Setubal J.C."/>
            <person name="Van Sluys M.A."/>
        </authorList>
    </citation>
    <scope>NUCLEOTIDE SEQUENCE [LARGE SCALE GENOMIC DNA]</scope>
    <source>
        <strain evidence="1 2">Fiocruz L1-130</strain>
    </source>
</reference>
<dbReference type="AlphaFoldDB" id="Q72PM7"/>
<protein>
    <submittedName>
        <fullName evidence="1">Uncharacterized protein</fullName>
    </submittedName>
</protein>
<dbReference type="Proteomes" id="UP000007037">
    <property type="component" value="Chromosome I"/>
</dbReference>
<organism evidence="1 2">
    <name type="scientific">Leptospira interrogans serogroup Icterohaemorrhagiae serovar copenhageni (strain Fiocruz L1-130)</name>
    <dbReference type="NCBI Taxonomy" id="267671"/>
    <lineage>
        <taxon>Bacteria</taxon>
        <taxon>Pseudomonadati</taxon>
        <taxon>Spirochaetota</taxon>
        <taxon>Spirochaetia</taxon>
        <taxon>Leptospirales</taxon>
        <taxon>Leptospiraceae</taxon>
        <taxon>Leptospira</taxon>
    </lineage>
</organism>
<evidence type="ECO:0000313" key="2">
    <source>
        <dbReference type="Proteomes" id="UP000007037"/>
    </source>
</evidence>
<accession>Q72PM7</accession>
<name>Q72PM7_LEPIC</name>
<sequence length="63" mass="7781">MDTILLPGTLPYYIYVKSGRPRSEDWYYEKRNENIYIFRTQNSSYDVLRSIVRKKTQLFYENF</sequence>
<dbReference type="KEGG" id="lic:LIC_12441"/>
<gene>
    <name evidence="1" type="ordered locus">LIC_12441</name>
</gene>
<proteinExistence type="predicted"/>
<evidence type="ECO:0000313" key="1">
    <source>
        <dbReference type="EMBL" id="AAS71009.1"/>
    </source>
</evidence>
<dbReference type="HOGENOM" id="CLU_2973991_0_0_12"/>
<dbReference type="EMBL" id="AE016823">
    <property type="protein sequence ID" value="AAS71009.1"/>
    <property type="molecule type" value="Genomic_DNA"/>
</dbReference>